<dbReference type="InterPro" id="IPR001584">
    <property type="entry name" value="Integrase_cat-core"/>
</dbReference>
<dbReference type="InterPro" id="IPR012337">
    <property type="entry name" value="RNaseH-like_sf"/>
</dbReference>
<dbReference type="InterPro" id="IPR050900">
    <property type="entry name" value="Transposase_IS3/IS150/IS904"/>
</dbReference>
<proteinExistence type="predicted"/>
<comment type="caution">
    <text evidence="3">The sequence shown here is derived from an EMBL/GenBank/DDBJ whole genome shotgun (WGS) entry which is preliminary data.</text>
</comment>
<gene>
    <name evidence="3" type="ORF">CUS89_12600</name>
</gene>
<dbReference type="GO" id="GO:0015074">
    <property type="term" value="P:DNA integration"/>
    <property type="evidence" value="ECO:0007669"/>
    <property type="project" value="InterPro"/>
</dbReference>
<dbReference type="InterPro" id="IPR009057">
    <property type="entry name" value="Homeodomain-like_sf"/>
</dbReference>
<dbReference type="GO" id="GO:0006313">
    <property type="term" value="P:DNA transposition"/>
    <property type="evidence" value="ECO:0007669"/>
    <property type="project" value="InterPro"/>
</dbReference>
<dbReference type="NCBIfam" id="NF033516">
    <property type="entry name" value="transpos_IS3"/>
    <property type="match status" value="1"/>
</dbReference>
<evidence type="ECO:0000256" key="1">
    <source>
        <dbReference type="ARBA" id="ARBA00002286"/>
    </source>
</evidence>
<dbReference type="Gene3D" id="1.10.10.60">
    <property type="entry name" value="Homeodomain-like"/>
    <property type="match status" value="1"/>
</dbReference>
<dbReference type="Pfam" id="PF00665">
    <property type="entry name" value="rve"/>
    <property type="match status" value="1"/>
</dbReference>
<dbReference type="SUPFAM" id="SSF46689">
    <property type="entry name" value="Homeodomain-like"/>
    <property type="match status" value="1"/>
</dbReference>
<feature type="domain" description="Integrase catalytic" evidence="2">
    <location>
        <begin position="211"/>
        <end position="376"/>
    </location>
</feature>
<dbReference type="AlphaFoldDB" id="A0A2S7RQL3"/>
<organism evidence="3 4">
    <name type="scientific">Enterococcus mundtii</name>
    <dbReference type="NCBI Taxonomy" id="53346"/>
    <lineage>
        <taxon>Bacteria</taxon>
        <taxon>Bacillati</taxon>
        <taxon>Bacillota</taxon>
        <taxon>Bacilli</taxon>
        <taxon>Lactobacillales</taxon>
        <taxon>Enterococcaceae</taxon>
        <taxon>Enterococcus</taxon>
    </lineage>
</organism>
<dbReference type="InterPro" id="IPR036397">
    <property type="entry name" value="RNaseH_sf"/>
</dbReference>
<dbReference type="InterPro" id="IPR048020">
    <property type="entry name" value="Transpos_IS3"/>
</dbReference>
<evidence type="ECO:0000313" key="4">
    <source>
        <dbReference type="Proteomes" id="UP000237934"/>
    </source>
</evidence>
<sequence length="379" mass="44021">MTKHQKRYDENFKKMVVELHQSGQSVEQLASEYGIASQTIYRWIKLYAKNSETGMSEAEMITLKKELAKMKEENAIIKKGLDHIRSKVDQTEVIGFIEENSDAHSVKNMCAVLDLPRSSYYERINRKPSNHHIETKRLDTLITTIYWEAKGRYGAPKIWQKLRQDGEMISLKRVQKRMKALGLRSITVKKWRPVKVEKDDTQRKNLLKQDFTTTGLNQKWVTDITYIHTKLDGWCYLSTIQDLHTKKIIGWTFGKQMTTDLVMDTLTNALLNQASGSGLILHSDQGSQYTSKIYEEKLESLGIAHSFSRKGCPYDNAGIESFHASIKKEEVYPQEYRDYNEAHRSLFQYIEGFYNRSRIHSSIGYLTPNQMEQRALQVS</sequence>
<dbReference type="Gene3D" id="3.30.420.10">
    <property type="entry name" value="Ribonuclease H-like superfamily/Ribonuclease H"/>
    <property type="match status" value="1"/>
</dbReference>
<reference evidence="3 4" key="1">
    <citation type="journal article" date="2018" name="Pathog. Dis.">
        <title>Whole-genome sequencing based characterization of antimicrobial resistance in Enterococcus.</title>
        <authorList>
            <person name="Tyson G."/>
        </authorList>
    </citation>
    <scope>NUCLEOTIDE SEQUENCE [LARGE SCALE GENOMIC DNA]</scope>
    <source>
        <strain evidence="3 4">CVM N55263</strain>
    </source>
</reference>
<dbReference type="Pfam" id="PF13276">
    <property type="entry name" value="HTH_21"/>
    <property type="match status" value="1"/>
</dbReference>
<dbReference type="EMBL" id="PUAP01000039">
    <property type="protein sequence ID" value="PQF21876.1"/>
    <property type="molecule type" value="Genomic_DNA"/>
</dbReference>
<dbReference type="SUPFAM" id="SSF53098">
    <property type="entry name" value="Ribonuclease H-like"/>
    <property type="match status" value="1"/>
</dbReference>
<dbReference type="PANTHER" id="PTHR46889:SF7">
    <property type="entry name" value="TRANSPOSASE FOR INSERTION SEQUENCE ELEMENT IS904"/>
    <property type="match status" value="1"/>
</dbReference>
<dbReference type="GO" id="GO:0004803">
    <property type="term" value="F:transposase activity"/>
    <property type="evidence" value="ECO:0007669"/>
    <property type="project" value="InterPro"/>
</dbReference>
<dbReference type="Pfam" id="PF01527">
    <property type="entry name" value="HTH_Tnp_1"/>
    <property type="match status" value="1"/>
</dbReference>
<dbReference type="Proteomes" id="UP000237934">
    <property type="component" value="Unassembled WGS sequence"/>
</dbReference>
<evidence type="ECO:0000259" key="2">
    <source>
        <dbReference type="PROSITE" id="PS50994"/>
    </source>
</evidence>
<name>A0A2S7RQL3_ENTMU</name>
<dbReference type="PANTHER" id="PTHR46889">
    <property type="entry name" value="TRANSPOSASE INSF FOR INSERTION SEQUENCE IS3B-RELATED"/>
    <property type="match status" value="1"/>
</dbReference>
<protein>
    <submittedName>
        <fullName evidence="3">IS3 family transposase</fullName>
    </submittedName>
</protein>
<dbReference type="Pfam" id="PF13333">
    <property type="entry name" value="rve_2"/>
    <property type="match status" value="1"/>
</dbReference>
<dbReference type="PROSITE" id="PS50994">
    <property type="entry name" value="INTEGRASE"/>
    <property type="match status" value="1"/>
</dbReference>
<accession>A0A2S7RQL3</accession>
<dbReference type="GO" id="GO:0003677">
    <property type="term" value="F:DNA binding"/>
    <property type="evidence" value="ECO:0007669"/>
    <property type="project" value="InterPro"/>
</dbReference>
<evidence type="ECO:0000313" key="3">
    <source>
        <dbReference type="EMBL" id="PQF21876.1"/>
    </source>
</evidence>
<dbReference type="InterPro" id="IPR025948">
    <property type="entry name" value="HTH-like_dom"/>
</dbReference>
<dbReference type="InterPro" id="IPR002514">
    <property type="entry name" value="Transposase_8"/>
</dbReference>
<comment type="function">
    <text evidence="1">Involved in the transposition of the insertion sequence.</text>
</comment>